<evidence type="ECO:0000313" key="1">
    <source>
        <dbReference type="EMBL" id="KAJ9113577.1"/>
    </source>
</evidence>
<dbReference type="Proteomes" id="UP001230649">
    <property type="component" value="Unassembled WGS sequence"/>
</dbReference>
<protein>
    <submittedName>
        <fullName evidence="1">Uncharacterized protein</fullName>
    </submittedName>
</protein>
<evidence type="ECO:0000313" key="2">
    <source>
        <dbReference type="Proteomes" id="UP001230649"/>
    </source>
</evidence>
<accession>A0ACC2WRB4</accession>
<keyword evidence="2" id="KW-1185">Reference proteome</keyword>
<dbReference type="EMBL" id="JASBWS010000012">
    <property type="protein sequence ID" value="KAJ9113577.1"/>
    <property type="molecule type" value="Genomic_DNA"/>
</dbReference>
<proteinExistence type="predicted"/>
<name>A0ACC2WRB4_9TREE</name>
<organism evidence="1 2">
    <name type="scientific">Naganishia adeliensis</name>
    <dbReference type="NCBI Taxonomy" id="92952"/>
    <lineage>
        <taxon>Eukaryota</taxon>
        <taxon>Fungi</taxon>
        <taxon>Dikarya</taxon>
        <taxon>Basidiomycota</taxon>
        <taxon>Agaricomycotina</taxon>
        <taxon>Tremellomycetes</taxon>
        <taxon>Filobasidiales</taxon>
        <taxon>Filobasidiaceae</taxon>
        <taxon>Naganishia</taxon>
    </lineage>
</organism>
<reference evidence="1" key="1">
    <citation type="submission" date="2023-04" db="EMBL/GenBank/DDBJ databases">
        <title>Draft Genome sequencing of Naganishia species isolated from polar environments using Oxford Nanopore Technology.</title>
        <authorList>
            <person name="Leo P."/>
            <person name="Venkateswaran K."/>
        </authorList>
    </citation>
    <scope>NUCLEOTIDE SEQUENCE</scope>
    <source>
        <strain evidence="1">MNA-CCFEE 5262</strain>
    </source>
</reference>
<gene>
    <name evidence="1" type="ORF">QFC20_001929</name>
</gene>
<comment type="caution">
    <text evidence="1">The sequence shown here is derived from an EMBL/GenBank/DDBJ whole genome shotgun (WGS) entry which is preliminary data.</text>
</comment>
<sequence length="320" mass="35267">MSGEKGGDQQTAKPYLRAQPQGIPSYRVDVGTIRQSPSFASNEPIKRVIDGEKQNILKFPTHNEASARKTSYTPSGTGSLPYPDDEPEPEVVRMVPNPLLPYPMYEDPQLTPMPVRYPQVALSGEYEFPSVPTSQSGVSRERLADGLHSFSYASGDSRLISGCAPSAYSSRQPVTQAPSSGRPRETGWTPVIKRMFERTANVTYSSSGSFEVVLRLSADQTSGQAPLELQAVTIAHNWYGHQYTTEHRAGWLVSRDHATGAFSHEDFVDVVAVVRTRLNSDYPYLKGMSAEQGASMNVEIADVLVELIDKHIIRFRTSVS</sequence>